<feature type="transmembrane region" description="Helical" evidence="10">
    <location>
        <begin position="77"/>
        <end position="97"/>
    </location>
</feature>
<feature type="transmembrane region" description="Helical" evidence="10">
    <location>
        <begin position="43"/>
        <end position="65"/>
    </location>
</feature>
<dbReference type="InterPro" id="IPR036259">
    <property type="entry name" value="MFS_trans_sf"/>
</dbReference>
<dbReference type="SUPFAM" id="SSF103473">
    <property type="entry name" value="MFS general substrate transporter"/>
    <property type="match status" value="1"/>
</dbReference>
<accession>A0A3N4HAQ9</accession>
<feature type="transmembrane region" description="Helical" evidence="10">
    <location>
        <begin position="376"/>
        <end position="396"/>
    </location>
</feature>
<evidence type="ECO:0000256" key="9">
    <source>
        <dbReference type="SAM" id="MobiDB-lite"/>
    </source>
</evidence>
<feature type="transmembrane region" description="Helical" evidence="10">
    <location>
        <begin position="134"/>
        <end position="156"/>
    </location>
</feature>
<evidence type="ECO:0000256" key="3">
    <source>
        <dbReference type="ARBA" id="ARBA00022448"/>
    </source>
</evidence>
<evidence type="ECO:0000256" key="4">
    <source>
        <dbReference type="ARBA" id="ARBA00022554"/>
    </source>
</evidence>
<comment type="subcellular location">
    <subcellularLocation>
        <location evidence="1">Vacuole membrane</location>
        <topology evidence="1">Multi-pass membrane protein</topology>
    </subcellularLocation>
</comment>
<feature type="transmembrane region" description="Helical" evidence="10">
    <location>
        <begin position="440"/>
        <end position="460"/>
    </location>
</feature>
<evidence type="ECO:0000256" key="8">
    <source>
        <dbReference type="ARBA" id="ARBA00039330"/>
    </source>
</evidence>
<evidence type="ECO:0000256" key="7">
    <source>
        <dbReference type="ARBA" id="ARBA00023136"/>
    </source>
</evidence>
<feature type="region of interest" description="Disordered" evidence="9">
    <location>
        <begin position="1"/>
        <end position="24"/>
    </location>
</feature>
<keyword evidence="3" id="KW-0813">Transport</keyword>
<keyword evidence="6 10" id="KW-1133">Transmembrane helix</keyword>
<feature type="transmembrane region" description="Helical" evidence="10">
    <location>
        <begin position="168"/>
        <end position="186"/>
    </location>
</feature>
<dbReference type="Gene3D" id="1.20.1250.20">
    <property type="entry name" value="MFS general substrate transporter like domains"/>
    <property type="match status" value="1"/>
</dbReference>
<dbReference type="GO" id="GO:0022857">
    <property type="term" value="F:transmembrane transporter activity"/>
    <property type="evidence" value="ECO:0007669"/>
    <property type="project" value="InterPro"/>
</dbReference>
<evidence type="ECO:0000256" key="1">
    <source>
        <dbReference type="ARBA" id="ARBA00004128"/>
    </source>
</evidence>
<evidence type="ECO:0000256" key="10">
    <source>
        <dbReference type="SAM" id="Phobius"/>
    </source>
</evidence>
<keyword evidence="5 10" id="KW-0812">Transmembrane</keyword>
<dbReference type="CDD" id="cd17354">
    <property type="entry name" value="MFS_Mch1p_like"/>
    <property type="match status" value="1"/>
</dbReference>
<comment type="similarity">
    <text evidence="2">Belongs to the major facilitator superfamily.</text>
</comment>
<organism evidence="11 12">
    <name type="scientific">Ascobolus immersus RN42</name>
    <dbReference type="NCBI Taxonomy" id="1160509"/>
    <lineage>
        <taxon>Eukaryota</taxon>
        <taxon>Fungi</taxon>
        <taxon>Dikarya</taxon>
        <taxon>Ascomycota</taxon>
        <taxon>Pezizomycotina</taxon>
        <taxon>Pezizomycetes</taxon>
        <taxon>Pezizales</taxon>
        <taxon>Ascobolaceae</taxon>
        <taxon>Ascobolus</taxon>
    </lineage>
</organism>
<dbReference type="EMBL" id="ML119912">
    <property type="protein sequence ID" value="RPA71612.1"/>
    <property type="molecule type" value="Genomic_DNA"/>
</dbReference>
<name>A0A3N4HAQ9_ASCIM</name>
<evidence type="ECO:0000313" key="11">
    <source>
        <dbReference type="EMBL" id="RPA71612.1"/>
    </source>
</evidence>
<dbReference type="OrthoDB" id="199930at2759"/>
<evidence type="ECO:0000256" key="5">
    <source>
        <dbReference type="ARBA" id="ARBA00022692"/>
    </source>
</evidence>
<feature type="transmembrane region" description="Helical" evidence="10">
    <location>
        <begin position="290"/>
        <end position="314"/>
    </location>
</feature>
<feature type="transmembrane region" description="Helical" evidence="10">
    <location>
        <begin position="402"/>
        <end position="428"/>
    </location>
</feature>
<proteinExistence type="inferred from homology"/>
<feature type="transmembrane region" description="Helical" evidence="10">
    <location>
        <begin position="480"/>
        <end position="500"/>
    </location>
</feature>
<evidence type="ECO:0000256" key="2">
    <source>
        <dbReference type="ARBA" id="ARBA00008335"/>
    </source>
</evidence>
<evidence type="ECO:0000313" key="12">
    <source>
        <dbReference type="Proteomes" id="UP000275078"/>
    </source>
</evidence>
<sequence>MTEIRKEPDMKVRQLKRTESDEESECSMDRGTVEVAPGAKRTLAFVCSMINCLSAGSILLVSLYAPIFQEKLHYSQVQVNAVSIAGELGMYLPVPLFGYICDRIGPGHLSLLSAIFFAPAYLLAAYAYTHELPYYVMLTAFVFIGAGTSSMYFSGVTTCVKNFTGSRGLALALPIAAFGLSSLWEAQFISRVFGRADGHELDLEKVFNFFAGFLLVVGVLGSIGLSVVSDEDLEDLKSDVESSETEGLLPNTGSSRASGYGAVEVEHDEEKDDGILNAETKRFLFDRNMWYFAFGFFLVTGAGEAFINNIGVIIQTFYPPGSAPHSVVSPTNHVSIVALTSTIARLIAGSLSDYLAPHFIGSTAAPKRFTCSRVSLLLGFALIMSAGQLLLATGIIANNPQLFYLVSSTIGTGYGAVFTLAPTVVSVVWGTKNFGTNWGIITVTPALGAALFGGIFAVGYDRAAKKQEWGGICYGGTCYETSYALMGASVIAAVGVWCAVWKMGWVRRGVCV</sequence>
<feature type="transmembrane region" description="Helical" evidence="10">
    <location>
        <begin position="334"/>
        <end position="355"/>
    </location>
</feature>
<dbReference type="InterPro" id="IPR011701">
    <property type="entry name" value="MFS"/>
</dbReference>
<feature type="transmembrane region" description="Helical" evidence="10">
    <location>
        <begin position="109"/>
        <end position="128"/>
    </location>
</feature>
<gene>
    <name evidence="11" type="ORF">BJ508DRAFT_335853</name>
</gene>
<keyword evidence="12" id="KW-1185">Reference proteome</keyword>
<dbReference type="GO" id="GO:0000329">
    <property type="term" value="C:fungal-type vacuole membrane"/>
    <property type="evidence" value="ECO:0007669"/>
    <property type="project" value="TreeGrafter"/>
</dbReference>
<reference evidence="11 12" key="1">
    <citation type="journal article" date="2018" name="Nat. Ecol. Evol.">
        <title>Pezizomycetes genomes reveal the molecular basis of ectomycorrhizal truffle lifestyle.</title>
        <authorList>
            <person name="Murat C."/>
            <person name="Payen T."/>
            <person name="Noel B."/>
            <person name="Kuo A."/>
            <person name="Morin E."/>
            <person name="Chen J."/>
            <person name="Kohler A."/>
            <person name="Krizsan K."/>
            <person name="Balestrini R."/>
            <person name="Da Silva C."/>
            <person name="Montanini B."/>
            <person name="Hainaut M."/>
            <person name="Levati E."/>
            <person name="Barry K.W."/>
            <person name="Belfiori B."/>
            <person name="Cichocki N."/>
            <person name="Clum A."/>
            <person name="Dockter R.B."/>
            <person name="Fauchery L."/>
            <person name="Guy J."/>
            <person name="Iotti M."/>
            <person name="Le Tacon F."/>
            <person name="Lindquist E.A."/>
            <person name="Lipzen A."/>
            <person name="Malagnac F."/>
            <person name="Mello A."/>
            <person name="Molinier V."/>
            <person name="Miyauchi S."/>
            <person name="Poulain J."/>
            <person name="Riccioni C."/>
            <person name="Rubini A."/>
            <person name="Sitrit Y."/>
            <person name="Splivallo R."/>
            <person name="Traeger S."/>
            <person name="Wang M."/>
            <person name="Zifcakova L."/>
            <person name="Wipf D."/>
            <person name="Zambonelli A."/>
            <person name="Paolocci F."/>
            <person name="Nowrousian M."/>
            <person name="Ottonello S."/>
            <person name="Baldrian P."/>
            <person name="Spatafora J.W."/>
            <person name="Henrissat B."/>
            <person name="Nagy L.G."/>
            <person name="Aury J.M."/>
            <person name="Wincker P."/>
            <person name="Grigoriev I.V."/>
            <person name="Bonfante P."/>
            <person name="Martin F.M."/>
        </authorList>
    </citation>
    <scope>NUCLEOTIDE SEQUENCE [LARGE SCALE GENOMIC DNA]</scope>
    <source>
        <strain evidence="11 12">RN42</strain>
    </source>
</reference>
<dbReference type="AlphaFoldDB" id="A0A3N4HAQ9"/>
<keyword evidence="4" id="KW-0926">Vacuole</keyword>
<dbReference type="PANTHER" id="PTHR21576:SF45">
    <property type="entry name" value="TRANSPORTER MCH1-RELATED"/>
    <property type="match status" value="1"/>
</dbReference>
<keyword evidence="7 10" id="KW-0472">Membrane</keyword>
<protein>
    <recommendedName>
        <fullName evidence="8">Probable transporter MCH1</fullName>
    </recommendedName>
</protein>
<feature type="transmembrane region" description="Helical" evidence="10">
    <location>
        <begin position="206"/>
        <end position="228"/>
    </location>
</feature>
<dbReference type="Proteomes" id="UP000275078">
    <property type="component" value="Unassembled WGS sequence"/>
</dbReference>
<dbReference type="Pfam" id="PF07690">
    <property type="entry name" value="MFS_1"/>
    <property type="match status" value="1"/>
</dbReference>
<dbReference type="STRING" id="1160509.A0A3N4HAQ9"/>
<feature type="compositionally biased region" description="Basic and acidic residues" evidence="9">
    <location>
        <begin position="1"/>
        <end position="19"/>
    </location>
</feature>
<evidence type="ECO:0000256" key="6">
    <source>
        <dbReference type="ARBA" id="ARBA00022989"/>
    </source>
</evidence>
<dbReference type="PANTHER" id="PTHR21576">
    <property type="entry name" value="UNCHARACTERIZED NODULIN-LIKE PROTEIN"/>
    <property type="match status" value="1"/>
</dbReference>